<evidence type="ECO:0000313" key="1">
    <source>
        <dbReference type="EMBL" id="AEW45289.1"/>
    </source>
</evidence>
<dbReference type="EMBL" id="CP003199">
    <property type="protein sequence ID" value="AEW45289.1"/>
    <property type="molecule type" value="Genomic_DNA"/>
</dbReference>
<dbReference type="Proteomes" id="UP000009135">
    <property type="component" value="Chromosome"/>
</dbReference>
<protein>
    <submittedName>
        <fullName evidence="1">Uncharacterized protein</fullName>
    </submittedName>
</protein>
<dbReference type="KEGG" id="mhe:MHC_02115"/>
<keyword evidence="2" id="KW-1185">Reference proteome</keyword>
<accession>H6N6L7</accession>
<organism evidence="1 2">
    <name type="scientific">Mycoplasma haemocanis (strain Illinois)</name>
    <dbReference type="NCBI Taxonomy" id="1111676"/>
    <lineage>
        <taxon>Bacteria</taxon>
        <taxon>Bacillati</taxon>
        <taxon>Mycoplasmatota</taxon>
        <taxon>Mollicutes</taxon>
        <taxon>Mycoplasmataceae</taxon>
        <taxon>Mycoplasma</taxon>
    </lineage>
</organism>
<dbReference type="HOGENOM" id="CLU_096783_0_0_14"/>
<evidence type="ECO:0000313" key="2">
    <source>
        <dbReference type="Proteomes" id="UP000009135"/>
    </source>
</evidence>
<dbReference type="STRING" id="1111676.MHC_02115"/>
<sequence length="209" mass="23520">MNKLAVSVVGVAGTSVAGFGGFMFLKNKENTQTSFAQRYKHALLTNDSNLWGSKLTSLKSGVSSHFKLMEAAQKGKENNKDAEATQLLKDGCFLIYKESIKNSKYLDDFKKYCSKTNKEAGSGNWNSDDKNNSSWNSSLDALKNHDTQQYGELDSQLLSLKTELSTKSTPYDDNFRNKLKGWCELVKENIFEGAESKEFKQQEKYCRKA</sequence>
<gene>
    <name evidence="1" type="ordered locus">MHC_02115</name>
</gene>
<reference evidence="1 2" key="1">
    <citation type="journal article" date="2012" name="J. Bacteriol.">
        <title>Complete genome sequence of Mycoplasma haemocanis strain Illinois.</title>
        <authorList>
            <person name="do Nascimento N.C."/>
            <person name="Guimaraes A.M."/>
            <person name="Santos A.P."/>
            <person name="Sanmiguel P.J."/>
            <person name="Messick J.B."/>
        </authorList>
    </citation>
    <scope>NUCLEOTIDE SEQUENCE [LARGE SCALE GENOMIC DNA]</scope>
    <source>
        <strain evidence="1 2">Illinois</strain>
    </source>
</reference>
<name>H6N6L7_MYCHN</name>
<proteinExistence type="predicted"/>
<dbReference type="AlphaFoldDB" id="H6N6L7"/>
<dbReference type="OrthoDB" id="9831664at2"/>